<dbReference type="PANTHER" id="PTHR32234:SF0">
    <property type="entry name" value="THIOL:DISULFIDE INTERCHANGE PROTEIN DSBD"/>
    <property type="match status" value="1"/>
</dbReference>
<evidence type="ECO:0000256" key="2">
    <source>
        <dbReference type="ARBA" id="ARBA00022692"/>
    </source>
</evidence>
<dbReference type="EMBL" id="PESN01000001">
    <property type="protein sequence ID" value="PIN29444.1"/>
    <property type="molecule type" value="Genomic_DNA"/>
</dbReference>
<evidence type="ECO:0000256" key="6">
    <source>
        <dbReference type="SAM" id="MobiDB-lite"/>
    </source>
</evidence>
<organism evidence="11 12">
    <name type="scientific">Prevotella intermedia</name>
    <dbReference type="NCBI Taxonomy" id="28131"/>
    <lineage>
        <taxon>Bacteria</taxon>
        <taxon>Pseudomonadati</taxon>
        <taxon>Bacteroidota</taxon>
        <taxon>Bacteroidia</taxon>
        <taxon>Bacteroidales</taxon>
        <taxon>Prevotellaceae</taxon>
        <taxon>Prevotella</taxon>
    </lineage>
</organism>
<proteinExistence type="predicted"/>
<feature type="transmembrane region" description="Helical" evidence="7">
    <location>
        <begin position="353"/>
        <end position="381"/>
    </location>
</feature>
<dbReference type="RefSeq" id="WP_099977254.1">
    <property type="nucleotide sequence ID" value="NZ_PESN01000001.1"/>
</dbReference>
<dbReference type="InterPro" id="IPR028250">
    <property type="entry name" value="DsbDN"/>
</dbReference>
<gene>
    <name evidence="11" type="ORF">CUC04_04565</name>
</gene>
<comment type="subcellular location">
    <subcellularLocation>
        <location evidence="1">Membrane</location>
        <topology evidence="1">Multi-pass membrane protein</topology>
    </subcellularLocation>
</comment>
<feature type="compositionally biased region" description="Low complexity" evidence="6">
    <location>
        <begin position="148"/>
        <end position="158"/>
    </location>
</feature>
<dbReference type="InterPro" id="IPR003834">
    <property type="entry name" value="Cyt_c_assmbl_TM_dom"/>
</dbReference>
<keyword evidence="2 7" id="KW-0812">Transmembrane</keyword>
<evidence type="ECO:0000313" key="12">
    <source>
        <dbReference type="Proteomes" id="UP000230500"/>
    </source>
</evidence>
<feature type="compositionally biased region" description="Polar residues" evidence="6">
    <location>
        <begin position="175"/>
        <end position="187"/>
    </location>
</feature>
<dbReference type="Pfam" id="PF02683">
    <property type="entry name" value="DsbD_TM"/>
    <property type="match status" value="1"/>
</dbReference>
<dbReference type="PANTHER" id="PTHR32234">
    <property type="entry name" value="THIOL:DISULFIDE INTERCHANGE PROTEIN DSBD"/>
    <property type="match status" value="1"/>
</dbReference>
<feature type="chain" id="PRO_5013836313" evidence="8">
    <location>
        <begin position="20"/>
        <end position="685"/>
    </location>
</feature>
<keyword evidence="3" id="KW-0201">Cytochrome c-type biogenesis</keyword>
<dbReference type="InterPro" id="IPR036249">
    <property type="entry name" value="Thioredoxin-like_sf"/>
</dbReference>
<evidence type="ECO:0000256" key="3">
    <source>
        <dbReference type="ARBA" id="ARBA00022748"/>
    </source>
</evidence>
<evidence type="ECO:0000313" key="11">
    <source>
        <dbReference type="EMBL" id="PIN29444.1"/>
    </source>
</evidence>
<feature type="transmembrane region" description="Helical" evidence="7">
    <location>
        <begin position="277"/>
        <end position="299"/>
    </location>
</feature>
<feature type="transmembrane region" description="Helical" evidence="7">
    <location>
        <begin position="393"/>
        <end position="417"/>
    </location>
</feature>
<evidence type="ECO:0000256" key="4">
    <source>
        <dbReference type="ARBA" id="ARBA00022989"/>
    </source>
</evidence>
<feature type="region of interest" description="Disordered" evidence="6">
    <location>
        <begin position="145"/>
        <end position="187"/>
    </location>
</feature>
<feature type="domain" description="Thiol:disulfide interchange protein DsbD N-terminal" evidence="10">
    <location>
        <begin position="31"/>
        <end position="139"/>
    </location>
</feature>
<dbReference type="GO" id="GO:0017004">
    <property type="term" value="P:cytochrome complex assembly"/>
    <property type="evidence" value="ECO:0007669"/>
    <property type="project" value="UniProtKB-KW"/>
</dbReference>
<feature type="transmembrane region" description="Helical" evidence="7">
    <location>
        <begin position="231"/>
        <end position="256"/>
    </location>
</feature>
<evidence type="ECO:0000259" key="9">
    <source>
        <dbReference type="Pfam" id="PF02683"/>
    </source>
</evidence>
<feature type="signal peptide" evidence="8">
    <location>
        <begin position="1"/>
        <end position="19"/>
    </location>
</feature>
<dbReference type="Pfam" id="PF13899">
    <property type="entry name" value="Thioredoxin_7"/>
    <property type="match status" value="1"/>
</dbReference>
<feature type="transmembrane region" description="Helical" evidence="7">
    <location>
        <begin position="492"/>
        <end position="517"/>
    </location>
</feature>
<keyword evidence="4 7" id="KW-1133">Transmembrane helix</keyword>
<dbReference type="Pfam" id="PF11412">
    <property type="entry name" value="DsbD_N"/>
    <property type="match status" value="1"/>
</dbReference>
<evidence type="ECO:0000256" key="8">
    <source>
        <dbReference type="SAM" id="SignalP"/>
    </source>
</evidence>
<dbReference type="Proteomes" id="UP000230500">
    <property type="component" value="Unassembled WGS sequence"/>
</dbReference>
<reference evidence="11 12" key="1">
    <citation type="submission" date="2017-11" db="EMBL/GenBank/DDBJ databases">
        <title>Genome sequencing of Prevotella intermedia KCOM 2069.</title>
        <authorList>
            <person name="Kook J.-K."/>
            <person name="Park S.-N."/>
            <person name="Lim Y.K."/>
        </authorList>
    </citation>
    <scope>NUCLEOTIDE SEQUENCE [LARGE SCALE GENOMIC DNA]</scope>
    <source>
        <strain evidence="11 12">KCOM 2069</strain>
    </source>
</reference>
<dbReference type="AlphaFoldDB" id="A0A2G9II54"/>
<protein>
    <submittedName>
        <fullName evidence="11">Thiol:disulfide interchange protein</fullName>
    </submittedName>
</protein>
<sequence>MKSKILLALFALFNLTVMAQNPVRFSVQQKKVSPTEVDVIFTAKIDAGWHVYSTGLPAGGPTSASIKTEKAEGAQPVGKLTPRGKEINVFDKVFEMKLRYFEHNVSFVQKYKITGKTYKISGYMEYGACNDEMCMPPSSIEFSYTGNGPADAPAATEAPEAKEGETAEADGATALSATTDTAKTTQDGATLQGDSAQAAGVDAANPSDLWRPVIKELSEFSAGKDNKNHSLWYIFIMGVVGGFVALLTPCVWPIIPMTVSFFLKRAKDDKRKGIRDAVTYGISIIVIYMGLAAVITALFGPQKLNELATNAPFNIFFFLMLVVFALSFFGWFELRLPSSWGNAIDNKAAATTGLLSIFLMAFTLSLVSFSCTAPVVGLLLVQAATSGDWVAPTIGMFGFALALALPFTLFALFPTWLKQAPKSGSWMNMIKVVLGFIELAFAFKFLSVADLAYGWHILDRETFLAIWIVIFGLMGLYLIGRLKFPHDDPTQMAMPVPAIMLGMISLAFTIYMVPGLWGAPLKAVSAFAPPIYTQDFNLHHQEVEPKYKDYEEGMRAAAQAGKPVLLDFTGFGCVNCRKMEGAVWTNAEVAEKLNNDYILISLYVDDKTPLKEPIKVKRSDGTTRTLRTIGDKWSYLQESKFGYLAQPFYVTVDNQGNPLSGSFVYKEDIPGYLEFLDKGVENYKK</sequence>
<evidence type="ECO:0000256" key="1">
    <source>
        <dbReference type="ARBA" id="ARBA00004141"/>
    </source>
</evidence>
<accession>A0A2G9II54</accession>
<comment type="caution">
    <text evidence="11">The sequence shown here is derived from an EMBL/GenBank/DDBJ whole genome shotgun (WGS) entry which is preliminary data.</text>
</comment>
<name>A0A2G9II54_PREIN</name>
<feature type="domain" description="Cytochrome C biogenesis protein transmembrane" evidence="9">
    <location>
        <begin position="232"/>
        <end position="446"/>
    </location>
</feature>
<dbReference type="Gene3D" id="3.40.30.10">
    <property type="entry name" value="Glutaredoxin"/>
    <property type="match status" value="1"/>
</dbReference>
<evidence type="ECO:0000256" key="7">
    <source>
        <dbReference type="SAM" id="Phobius"/>
    </source>
</evidence>
<feature type="transmembrane region" description="Helical" evidence="7">
    <location>
        <begin position="429"/>
        <end position="456"/>
    </location>
</feature>
<evidence type="ECO:0000259" key="10">
    <source>
        <dbReference type="Pfam" id="PF11412"/>
    </source>
</evidence>
<evidence type="ECO:0000256" key="5">
    <source>
        <dbReference type="ARBA" id="ARBA00023136"/>
    </source>
</evidence>
<dbReference type="GO" id="GO:0045454">
    <property type="term" value="P:cell redox homeostasis"/>
    <property type="evidence" value="ECO:0007669"/>
    <property type="project" value="TreeGrafter"/>
</dbReference>
<dbReference type="GO" id="GO:0016020">
    <property type="term" value="C:membrane"/>
    <property type="evidence" value="ECO:0007669"/>
    <property type="project" value="UniProtKB-SubCell"/>
</dbReference>
<feature type="transmembrane region" description="Helical" evidence="7">
    <location>
        <begin position="311"/>
        <end position="332"/>
    </location>
</feature>
<dbReference type="GO" id="GO:0015035">
    <property type="term" value="F:protein-disulfide reductase activity"/>
    <property type="evidence" value="ECO:0007669"/>
    <property type="project" value="TreeGrafter"/>
</dbReference>
<keyword evidence="8" id="KW-0732">Signal</keyword>
<feature type="transmembrane region" description="Helical" evidence="7">
    <location>
        <begin position="462"/>
        <end position="480"/>
    </location>
</feature>
<keyword evidence="5 7" id="KW-0472">Membrane</keyword>
<dbReference type="SUPFAM" id="SSF52833">
    <property type="entry name" value="Thioredoxin-like"/>
    <property type="match status" value="1"/>
</dbReference>